<protein>
    <submittedName>
        <fullName evidence="1">Uncharacterized protein</fullName>
    </submittedName>
</protein>
<dbReference type="EMBL" id="MU003508">
    <property type="protein sequence ID" value="KAF2470298.1"/>
    <property type="molecule type" value="Genomic_DNA"/>
</dbReference>
<evidence type="ECO:0000313" key="2">
    <source>
        <dbReference type="Proteomes" id="UP000799755"/>
    </source>
</evidence>
<reference evidence="1" key="1">
    <citation type="journal article" date="2020" name="Stud. Mycol.">
        <title>101 Dothideomycetes genomes: a test case for predicting lifestyles and emergence of pathogens.</title>
        <authorList>
            <person name="Haridas S."/>
            <person name="Albert R."/>
            <person name="Binder M."/>
            <person name="Bloem J."/>
            <person name="Labutti K."/>
            <person name="Salamov A."/>
            <person name="Andreopoulos B."/>
            <person name="Baker S."/>
            <person name="Barry K."/>
            <person name="Bills G."/>
            <person name="Bluhm B."/>
            <person name="Cannon C."/>
            <person name="Castanera R."/>
            <person name="Culley D."/>
            <person name="Daum C."/>
            <person name="Ezra D."/>
            <person name="Gonzalez J."/>
            <person name="Henrissat B."/>
            <person name="Kuo A."/>
            <person name="Liang C."/>
            <person name="Lipzen A."/>
            <person name="Lutzoni F."/>
            <person name="Magnuson J."/>
            <person name="Mondo S."/>
            <person name="Nolan M."/>
            <person name="Ohm R."/>
            <person name="Pangilinan J."/>
            <person name="Park H.-J."/>
            <person name="Ramirez L."/>
            <person name="Alfaro M."/>
            <person name="Sun H."/>
            <person name="Tritt A."/>
            <person name="Yoshinaga Y."/>
            <person name="Zwiers L.-H."/>
            <person name="Turgeon B."/>
            <person name="Goodwin S."/>
            <person name="Spatafora J."/>
            <person name="Crous P."/>
            <person name="Grigoriev I."/>
        </authorList>
    </citation>
    <scope>NUCLEOTIDE SEQUENCE</scope>
    <source>
        <strain evidence="1">ATCC 200398</strain>
    </source>
</reference>
<keyword evidence="2" id="KW-1185">Reference proteome</keyword>
<accession>A0ACB6QTF3</accession>
<dbReference type="Proteomes" id="UP000799755">
    <property type="component" value="Unassembled WGS sequence"/>
</dbReference>
<name>A0ACB6QTF3_9PLEO</name>
<gene>
    <name evidence="1" type="ORF">BDR25DRAFT_262091</name>
</gene>
<proteinExistence type="predicted"/>
<organism evidence="1 2">
    <name type="scientific">Lindgomyces ingoldianus</name>
    <dbReference type="NCBI Taxonomy" id="673940"/>
    <lineage>
        <taxon>Eukaryota</taxon>
        <taxon>Fungi</taxon>
        <taxon>Dikarya</taxon>
        <taxon>Ascomycota</taxon>
        <taxon>Pezizomycotina</taxon>
        <taxon>Dothideomycetes</taxon>
        <taxon>Pleosporomycetidae</taxon>
        <taxon>Pleosporales</taxon>
        <taxon>Lindgomycetaceae</taxon>
        <taxon>Lindgomyces</taxon>
    </lineage>
</organism>
<evidence type="ECO:0000313" key="1">
    <source>
        <dbReference type="EMBL" id="KAF2470298.1"/>
    </source>
</evidence>
<comment type="caution">
    <text evidence="1">The sequence shown here is derived from an EMBL/GenBank/DDBJ whole genome shotgun (WGS) entry which is preliminary data.</text>
</comment>
<sequence length="264" mass="29538">MAEPIPAEEVSNYETFRECLSEPVLRALSAPAEQPKKKRAHRKKGGKSNGEGNEAEADAKVGNEDGDLEKDTDSNDAEDLGEFIDYLTSQIFSSLPTPFRTLTHSKYKDSPTLQALYTVPLSISTTTSLLSSLVPPALDSLSSYGLLPSPSDALDHRNFFVPIYESYISAVTAPPPIWSTTRTTACELCHREWIPLTYHHLIPRSTHARVLKRGWHTEDRLGSVAWLCRACHSFVHRVAGNEELAKQWYTVELLEGREDVKTWV</sequence>
<feature type="non-terminal residue" evidence="1">
    <location>
        <position position="264"/>
    </location>
</feature>